<reference evidence="2 3" key="1">
    <citation type="submission" date="2017-03" db="EMBL/GenBank/DDBJ databases">
        <title>Genomes of endolithic fungi from Antarctica.</title>
        <authorList>
            <person name="Coleine C."/>
            <person name="Masonjones S."/>
            <person name="Stajich J.E."/>
        </authorList>
    </citation>
    <scope>NUCLEOTIDE SEQUENCE [LARGE SCALE GENOMIC DNA]</scope>
    <source>
        <strain evidence="2 3">CCFEE 5311</strain>
    </source>
</reference>
<protein>
    <recommendedName>
        <fullName evidence="4">G-patch domain-containing protein</fullName>
    </recommendedName>
</protein>
<feature type="compositionally biased region" description="Basic residues" evidence="1">
    <location>
        <begin position="731"/>
        <end position="741"/>
    </location>
</feature>
<dbReference type="EMBL" id="NAJP01000027">
    <property type="protein sequence ID" value="TKA41566.1"/>
    <property type="molecule type" value="Genomic_DNA"/>
</dbReference>
<feature type="compositionally biased region" description="Polar residues" evidence="1">
    <location>
        <begin position="251"/>
        <end position="265"/>
    </location>
</feature>
<evidence type="ECO:0000313" key="3">
    <source>
        <dbReference type="Proteomes" id="UP000310066"/>
    </source>
</evidence>
<feature type="region of interest" description="Disordered" evidence="1">
    <location>
        <begin position="664"/>
        <end position="800"/>
    </location>
</feature>
<proteinExistence type="predicted"/>
<feature type="compositionally biased region" description="Basic and acidic residues" evidence="1">
    <location>
        <begin position="303"/>
        <end position="313"/>
    </location>
</feature>
<organism evidence="2 3">
    <name type="scientific">Friedmanniomyces endolithicus</name>
    <dbReference type="NCBI Taxonomy" id="329885"/>
    <lineage>
        <taxon>Eukaryota</taxon>
        <taxon>Fungi</taxon>
        <taxon>Dikarya</taxon>
        <taxon>Ascomycota</taxon>
        <taxon>Pezizomycotina</taxon>
        <taxon>Dothideomycetes</taxon>
        <taxon>Dothideomycetidae</taxon>
        <taxon>Mycosphaerellales</taxon>
        <taxon>Teratosphaeriaceae</taxon>
        <taxon>Friedmanniomyces</taxon>
    </lineage>
</organism>
<dbReference type="STRING" id="329885.A0A4U0V1N6"/>
<accession>A0A4U0V1N6</accession>
<feature type="region of interest" description="Disordered" evidence="1">
    <location>
        <begin position="207"/>
        <end position="282"/>
    </location>
</feature>
<feature type="compositionally biased region" description="Basic residues" evidence="1">
    <location>
        <begin position="674"/>
        <end position="686"/>
    </location>
</feature>
<feature type="compositionally biased region" description="Basic and acidic residues" evidence="1">
    <location>
        <begin position="742"/>
        <end position="770"/>
    </location>
</feature>
<evidence type="ECO:0000313" key="2">
    <source>
        <dbReference type="EMBL" id="TKA41566.1"/>
    </source>
</evidence>
<feature type="compositionally biased region" description="Basic residues" evidence="1">
    <location>
        <begin position="771"/>
        <end position="786"/>
    </location>
</feature>
<evidence type="ECO:0008006" key="4">
    <source>
        <dbReference type="Google" id="ProtNLM"/>
    </source>
</evidence>
<feature type="compositionally biased region" description="Low complexity" evidence="1">
    <location>
        <begin position="207"/>
        <end position="216"/>
    </location>
</feature>
<dbReference type="AlphaFoldDB" id="A0A4U0V1N6"/>
<comment type="caution">
    <text evidence="2">The sequence shown here is derived from an EMBL/GenBank/DDBJ whole genome shotgun (WGS) entry which is preliminary data.</text>
</comment>
<name>A0A4U0V1N6_9PEZI</name>
<gene>
    <name evidence="2" type="ORF">B0A54_06454</name>
</gene>
<dbReference type="OrthoDB" id="3366546at2759"/>
<sequence>MCFVSLPSMRYKLKILLKEQRISTRVFGAVLAACIRPHISVCGETFYRGKKHRVHLFELDTNATHSSSALCCMDANEYLRKQGWLGDGHPLDHTGKGIKKPLLVSKKVDVLGVGLNKHAAVSDQWWLRAYDQGLKDFGTGKENLLGQVQKHGVARGGLYGRFVRGDAVPGTIGTSLGSTPTGTMTPLEMKPVERLDELQGDMIMLGTEAPASTAEATSKKRKRGDKDVNRAEKRARRKLDKEALKTEEQARSTANSSTPEPQAGQQEVVITADLSTGRGRALERNRQARIAKKLRHMMNPEERQAFRDEQRVERKQRKAERANAGAATDRGLVKAPLDGVRTRPLTVAERLLRQRNEQEKIDCYRAAKLGLSLVRYRRAVAAGELQDPSAVVKKDALSSEKLKEYTKRAKEKGVSVEEYMKRREEKYAVKQGGKLYQDPAAQAANDLGFVVDTAGDDTLATDSPAKRFKDTDLRNLPDLTVDTADKYALATDLLVERTKNTEPVQLPDFADALTKIANNEPVFITEPDGTETFRWDPSMPVPHDLRLWQGVIVKQLPKLVRKARKDWMAVHRAERKLGDRLRAGQEETERARMVEIREDLTWRILLKSRLAGEEAGRGAEMPTEVRTNVELLENVPLVAIAPAETFSKREIMSARSVATHILGMEQPETTAKQGKAKKQPKAKKTVARPQPSEGSTDAEGAKNSPLRTVAASGEGEVASTRAVATQMVKTGKQKTKARKGKKETMLPKERKLLKEQKRAKEKKLQKEKKPPSKKILPKKERPKKAKATAANLIALGPKKG</sequence>
<feature type="region of interest" description="Disordered" evidence="1">
    <location>
        <begin position="303"/>
        <end position="326"/>
    </location>
</feature>
<dbReference type="Proteomes" id="UP000310066">
    <property type="component" value="Unassembled WGS sequence"/>
</dbReference>
<feature type="compositionally biased region" description="Basic and acidic residues" evidence="1">
    <location>
        <begin position="239"/>
        <end position="250"/>
    </location>
</feature>
<evidence type="ECO:0000256" key="1">
    <source>
        <dbReference type="SAM" id="MobiDB-lite"/>
    </source>
</evidence>